<keyword evidence="2" id="KW-0472">Membrane</keyword>
<keyword evidence="2" id="KW-1133">Transmembrane helix</keyword>
<sequence length="142" mass="14986">MPGVVDSQPPQARQRKKSKKSRSSKAKGRPPPPQGVPESASPGDEAPAPPPPPGLRPPPPGKGLSARLEEESSRSMCLQVVLPFLLAGMGMVLAGMVLHTVQVRGAGPHRTDQDPVLISRQRHRADTWSPRGGFSTPGPTMG</sequence>
<accession>A0A9Q0I6F4</accession>
<feature type="region of interest" description="Disordered" evidence="1">
    <location>
        <begin position="1"/>
        <end position="73"/>
    </location>
</feature>
<feature type="compositionally biased region" description="Basic residues" evidence="1">
    <location>
        <begin position="13"/>
        <end position="28"/>
    </location>
</feature>
<feature type="compositionally biased region" description="Low complexity" evidence="1">
    <location>
        <begin position="37"/>
        <end position="46"/>
    </location>
</feature>
<keyword evidence="2" id="KW-0812">Transmembrane</keyword>
<gene>
    <name evidence="3" type="ORF">NHX12_013455</name>
</gene>
<organism evidence="3 4">
    <name type="scientific">Muraenolepis orangiensis</name>
    <name type="common">Patagonian moray cod</name>
    <dbReference type="NCBI Taxonomy" id="630683"/>
    <lineage>
        <taxon>Eukaryota</taxon>
        <taxon>Metazoa</taxon>
        <taxon>Chordata</taxon>
        <taxon>Craniata</taxon>
        <taxon>Vertebrata</taxon>
        <taxon>Euteleostomi</taxon>
        <taxon>Actinopterygii</taxon>
        <taxon>Neopterygii</taxon>
        <taxon>Teleostei</taxon>
        <taxon>Neoteleostei</taxon>
        <taxon>Acanthomorphata</taxon>
        <taxon>Zeiogadaria</taxon>
        <taxon>Gadariae</taxon>
        <taxon>Gadiformes</taxon>
        <taxon>Muraenolepidoidei</taxon>
        <taxon>Muraenolepididae</taxon>
        <taxon>Muraenolepis</taxon>
    </lineage>
</organism>
<proteinExistence type="predicted"/>
<feature type="transmembrane region" description="Helical" evidence="2">
    <location>
        <begin position="80"/>
        <end position="101"/>
    </location>
</feature>
<dbReference type="Proteomes" id="UP001148018">
    <property type="component" value="Unassembled WGS sequence"/>
</dbReference>
<dbReference type="OrthoDB" id="8963601at2759"/>
<evidence type="ECO:0000313" key="4">
    <source>
        <dbReference type="Proteomes" id="UP001148018"/>
    </source>
</evidence>
<feature type="compositionally biased region" description="Pro residues" evidence="1">
    <location>
        <begin position="47"/>
        <end position="61"/>
    </location>
</feature>
<keyword evidence="4" id="KW-1185">Reference proteome</keyword>
<dbReference type="AlphaFoldDB" id="A0A9Q0I6F4"/>
<feature type="region of interest" description="Disordered" evidence="1">
    <location>
        <begin position="121"/>
        <end position="142"/>
    </location>
</feature>
<protein>
    <submittedName>
        <fullName evidence="3">Uncharacterized protein</fullName>
    </submittedName>
</protein>
<evidence type="ECO:0000256" key="1">
    <source>
        <dbReference type="SAM" id="MobiDB-lite"/>
    </source>
</evidence>
<comment type="caution">
    <text evidence="3">The sequence shown here is derived from an EMBL/GenBank/DDBJ whole genome shotgun (WGS) entry which is preliminary data.</text>
</comment>
<name>A0A9Q0I6F4_9TELE</name>
<dbReference type="EMBL" id="JANIIK010000117">
    <property type="protein sequence ID" value="KAJ3587065.1"/>
    <property type="molecule type" value="Genomic_DNA"/>
</dbReference>
<evidence type="ECO:0000256" key="2">
    <source>
        <dbReference type="SAM" id="Phobius"/>
    </source>
</evidence>
<reference evidence="3" key="1">
    <citation type="submission" date="2022-07" db="EMBL/GenBank/DDBJ databases">
        <title>Chromosome-level genome of Muraenolepis orangiensis.</title>
        <authorList>
            <person name="Kim J."/>
        </authorList>
    </citation>
    <scope>NUCLEOTIDE SEQUENCE</scope>
    <source>
        <strain evidence="3">KU_S4_2022</strain>
        <tissue evidence="3">Muscle</tissue>
    </source>
</reference>
<evidence type="ECO:0000313" key="3">
    <source>
        <dbReference type="EMBL" id="KAJ3587065.1"/>
    </source>
</evidence>